<evidence type="ECO:0000313" key="3">
    <source>
        <dbReference type="Proteomes" id="UP001162780"/>
    </source>
</evidence>
<dbReference type="SUPFAM" id="SSF54616">
    <property type="entry name" value="DNA-binding domain of Mlu1-box binding protein MBP1"/>
    <property type="match status" value="1"/>
</dbReference>
<dbReference type="InterPro" id="IPR036887">
    <property type="entry name" value="HTH_APSES_sf"/>
</dbReference>
<keyword evidence="3" id="KW-1185">Reference proteome</keyword>
<proteinExistence type="predicted"/>
<dbReference type="InterPro" id="IPR017880">
    <property type="entry name" value="KilA_N"/>
</dbReference>
<dbReference type="InterPro" id="IPR018004">
    <property type="entry name" value="KilA/APSES_HTH"/>
</dbReference>
<protein>
    <submittedName>
        <fullName evidence="2">KilA-N domain-containing protein</fullName>
    </submittedName>
</protein>
<gene>
    <name evidence="2" type="ORF">NM686_010655</name>
</gene>
<dbReference type="RefSeq" id="WP_255187852.1">
    <property type="nucleotide sequence ID" value="NZ_CP113517.1"/>
</dbReference>
<reference evidence="2" key="1">
    <citation type="submission" date="2022-11" db="EMBL/GenBank/DDBJ databases">
        <title>Methylomonas rapida sp. nov., Carotenoid-Producing Obligate Methanotrophs with High Growth Characteristics and Biotechnological Potential.</title>
        <authorList>
            <person name="Tikhonova E.N."/>
            <person name="Suleimanov R.Z."/>
            <person name="Miroshnikov K."/>
            <person name="Oshkin I.Y."/>
            <person name="Belova S.E."/>
            <person name="Danilova O.V."/>
            <person name="Ashikhmin A."/>
            <person name="Konopkin A."/>
            <person name="But S.Y."/>
            <person name="Khmelenina V.N."/>
            <person name="Kuznetsov N."/>
            <person name="Pimenov N.V."/>
            <person name="Dedysh S.N."/>
        </authorList>
    </citation>
    <scope>NUCLEOTIDE SEQUENCE</scope>
    <source>
        <strain evidence="2">MP1</strain>
    </source>
</reference>
<evidence type="ECO:0000259" key="1">
    <source>
        <dbReference type="PROSITE" id="PS51301"/>
    </source>
</evidence>
<accession>A0ABY7GR07</accession>
<dbReference type="Proteomes" id="UP001162780">
    <property type="component" value="Chromosome"/>
</dbReference>
<name>A0ABY7GR07_9GAMM</name>
<feature type="domain" description="KilA-N" evidence="1">
    <location>
        <begin position="4"/>
        <end position="113"/>
    </location>
</feature>
<organism evidence="2 3">
    <name type="scientific">Methylomonas rapida</name>
    <dbReference type="NCBI Taxonomy" id="2963939"/>
    <lineage>
        <taxon>Bacteria</taxon>
        <taxon>Pseudomonadati</taxon>
        <taxon>Pseudomonadota</taxon>
        <taxon>Gammaproteobacteria</taxon>
        <taxon>Methylococcales</taxon>
        <taxon>Methylococcaceae</taxon>
        <taxon>Methylomonas</taxon>
    </lineage>
</organism>
<dbReference type="Pfam" id="PF04383">
    <property type="entry name" value="KilA-N"/>
    <property type="match status" value="1"/>
</dbReference>
<dbReference type="PROSITE" id="PS51301">
    <property type="entry name" value="KILA_N"/>
    <property type="match status" value="1"/>
</dbReference>
<sequence length="224" mass="26173">MKPKYEVIEIDNAQVTVDISLLSKTEELFFNATDMAKHFGKKPDDFLRLSSTAEYIDAILKSGIPDIKTVDDLIRITKGKYGGTWLHKELAFEFAGWCSAIFRRNLHKWAEARLEQERIWRQKRLETKTGFKPLTDAIQKAHDPVMPYHFSNECEMINKIVLGMRAKPFCEQNQVTQVRDALDARQLQEINQLQLINAGLIQIGMDYETRKMHLQTWYERQLLL</sequence>
<dbReference type="SMART" id="SM01252">
    <property type="entry name" value="KilA-N"/>
    <property type="match status" value="1"/>
</dbReference>
<dbReference type="EMBL" id="CP113517">
    <property type="protein sequence ID" value="WAR46944.1"/>
    <property type="molecule type" value="Genomic_DNA"/>
</dbReference>
<evidence type="ECO:0000313" key="2">
    <source>
        <dbReference type="EMBL" id="WAR46944.1"/>
    </source>
</evidence>